<evidence type="ECO:0000256" key="5">
    <source>
        <dbReference type="ARBA" id="ARBA00022729"/>
    </source>
</evidence>
<dbReference type="STRING" id="2094558.A0A314U9R3"/>
<dbReference type="FunFam" id="3.80.10.10:FF:000111">
    <property type="entry name" value="LRR receptor-like serine/threonine-protein kinase ERECTA"/>
    <property type="match status" value="1"/>
</dbReference>
<keyword evidence="8" id="KW-0472">Membrane</keyword>
<evidence type="ECO:0000256" key="3">
    <source>
        <dbReference type="ARBA" id="ARBA00022614"/>
    </source>
</evidence>
<evidence type="ECO:0000256" key="4">
    <source>
        <dbReference type="ARBA" id="ARBA00022692"/>
    </source>
</evidence>
<dbReference type="Pfam" id="PF13855">
    <property type="entry name" value="LRR_8"/>
    <property type="match status" value="1"/>
</dbReference>
<accession>A0A314U9R3</accession>
<keyword evidence="7" id="KW-1133">Transmembrane helix</keyword>
<proteinExistence type="inferred from homology"/>
<keyword evidence="3" id="KW-0433">Leucine-rich repeat</keyword>
<dbReference type="InterPro" id="IPR032675">
    <property type="entry name" value="LRR_dom_sf"/>
</dbReference>
<evidence type="ECO:0000256" key="10">
    <source>
        <dbReference type="ARBA" id="ARBA00023180"/>
    </source>
</evidence>
<evidence type="ECO:0000256" key="2">
    <source>
        <dbReference type="ARBA" id="ARBA00009592"/>
    </source>
</evidence>
<keyword evidence="10" id="KW-0325">Glycoprotein</keyword>
<keyword evidence="9 11" id="KW-0675">Receptor</keyword>
<evidence type="ECO:0000256" key="9">
    <source>
        <dbReference type="ARBA" id="ARBA00023170"/>
    </source>
</evidence>
<keyword evidence="5" id="KW-0732">Signal</keyword>
<comment type="similarity">
    <text evidence="2">Belongs to the RLP family.</text>
</comment>
<dbReference type="AlphaFoldDB" id="A0A314U9R3"/>
<dbReference type="Gene3D" id="3.80.10.10">
    <property type="entry name" value="Ribonuclease Inhibitor"/>
    <property type="match status" value="1"/>
</dbReference>
<dbReference type="PANTHER" id="PTHR48063">
    <property type="entry name" value="LRR RECEPTOR-LIKE KINASE"/>
    <property type="match status" value="1"/>
</dbReference>
<organism evidence="11 12">
    <name type="scientific">Prunus yedoensis var. nudiflora</name>
    <dbReference type="NCBI Taxonomy" id="2094558"/>
    <lineage>
        <taxon>Eukaryota</taxon>
        <taxon>Viridiplantae</taxon>
        <taxon>Streptophyta</taxon>
        <taxon>Embryophyta</taxon>
        <taxon>Tracheophyta</taxon>
        <taxon>Spermatophyta</taxon>
        <taxon>Magnoliopsida</taxon>
        <taxon>eudicotyledons</taxon>
        <taxon>Gunneridae</taxon>
        <taxon>Pentapetalae</taxon>
        <taxon>rosids</taxon>
        <taxon>fabids</taxon>
        <taxon>Rosales</taxon>
        <taxon>Rosaceae</taxon>
        <taxon>Amygdaloideae</taxon>
        <taxon>Amygdaleae</taxon>
        <taxon>Prunus</taxon>
    </lineage>
</organism>
<dbReference type="Proteomes" id="UP000250321">
    <property type="component" value="Unassembled WGS sequence"/>
</dbReference>
<dbReference type="PROSITE" id="PS51450">
    <property type="entry name" value="LRR"/>
    <property type="match status" value="1"/>
</dbReference>
<name>A0A314U9R3_PRUYE</name>
<reference evidence="11 12" key="1">
    <citation type="submission" date="2018-02" db="EMBL/GenBank/DDBJ databases">
        <title>Draft genome of wild Prunus yedoensis var. nudiflora.</title>
        <authorList>
            <person name="Baek S."/>
            <person name="Kim J.-H."/>
            <person name="Choi K."/>
            <person name="Kim G.-B."/>
            <person name="Cho A."/>
            <person name="Jang H."/>
            <person name="Shin C.-H."/>
            <person name="Yu H.-J."/>
            <person name="Mun J.-H."/>
        </authorList>
    </citation>
    <scope>NUCLEOTIDE SEQUENCE [LARGE SCALE GENOMIC DNA]</scope>
    <source>
        <strain evidence="12">cv. Jeju island</strain>
        <tissue evidence="11">Leaf</tissue>
    </source>
</reference>
<protein>
    <submittedName>
        <fullName evidence="11">Receptor-like protein 2</fullName>
    </submittedName>
</protein>
<dbReference type="EMBL" id="PJQY01003862">
    <property type="protein sequence ID" value="PQM33868.1"/>
    <property type="molecule type" value="Genomic_DNA"/>
</dbReference>
<evidence type="ECO:0000256" key="7">
    <source>
        <dbReference type="ARBA" id="ARBA00022989"/>
    </source>
</evidence>
<dbReference type="InterPro" id="IPR001611">
    <property type="entry name" value="Leu-rich_rpt"/>
</dbReference>
<evidence type="ECO:0000313" key="11">
    <source>
        <dbReference type="EMBL" id="PQM33868.1"/>
    </source>
</evidence>
<gene>
    <name evidence="11" type="ORF">Pyn_05071</name>
</gene>
<dbReference type="InterPro" id="IPR046956">
    <property type="entry name" value="RLP23-like"/>
</dbReference>
<sequence>MSGHIPTEIGQLQLLYELTLYSNNFSGVIPDQISNLKKLEVLDLSNNHLSGIIPSSLASLNFLRYFNASYNNLEGPIPTSTQLQSFNASAFVGNPKLCGAHFQISGDQIRALMQIKRTTKTCTMGFINFHGFIFSLRWGS</sequence>
<keyword evidence="12" id="KW-1185">Reference proteome</keyword>
<keyword evidence="4" id="KW-0812">Transmembrane</keyword>
<dbReference type="PANTHER" id="PTHR48063:SF98">
    <property type="entry name" value="LRR RECEPTOR-LIKE SERINE_THREONINE-PROTEIN KINASE FLS2"/>
    <property type="match status" value="1"/>
</dbReference>
<comment type="subcellular location">
    <subcellularLocation>
        <location evidence="1">Membrane</location>
        <topology evidence="1">Single-pass type I membrane protein</topology>
    </subcellularLocation>
</comment>
<evidence type="ECO:0000256" key="1">
    <source>
        <dbReference type="ARBA" id="ARBA00004479"/>
    </source>
</evidence>
<evidence type="ECO:0000256" key="8">
    <source>
        <dbReference type="ARBA" id="ARBA00023136"/>
    </source>
</evidence>
<comment type="caution">
    <text evidence="11">The sequence shown here is derived from an EMBL/GenBank/DDBJ whole genome shotgun (WGS) entry which is preliminary data.</text>
</comment>
<dbReference type="SUPFAM" id="SSF52058">
    <property type="entry name" value="L domain-like"/>
    <property type="match status" value="1"/>
</dbReference>
<dbReference type="GO" id="GO:0016020">
    <property type="term" value="C:membrane"/>
    <property type="evidence" value="ECO:0007669"/>
    <property type="project" value="UniProtKB-SubCell"/>
</dbReference>
<evidence type="ECO:0000313" key="12">
    <source>
        <dbReference type="Proteomes" id="UP000250321"/>
    </source>
</evidence>
<keyword evidence="6" id="KW-0677">Repeat</keyword>
<dbReference type="OrthoDB" id="544346at2759"/>
<evidence type="ECO:0000256" key="6">
    <source>
        <dbReference type="ARBA" id="ARBA00022737"/>
    </source>
</evidence>